<name>A0ABQ0IGH6_9ACTN</name>
<dbReference type="Pfam" id="PF05065">
    <property type="entry name" value="Phage_capsid"/>
    <property type="match status" value="1"/>
</dbReference>
<evidence type="ECO:0000256" key="1">
    <source>
        <dbReference type="ARBA" id="ARBA00004328"/>
    </source>
</evidence>
<dbReference type="Gene3D" id="3.30.2400.10">
    <property type="entry name" value="Major capsid protein gp5"/>
    <property type="match status" value="1"/>
</dbReference>
<dbReference type="EMBL" id="BAOQ01000003">
    <property type="protein sequence ID" value="GAC82681.1"/>
    <property type="molecule type" value="Genomic_DNA"/>
</dbReference>
<proteinExistence type="predicted"/>
<dbReference type="InterPro" id="IPR054612">
    <property type="entry name" value="Phage_capsid-like_C"/>
</dbReference>
<feature type="domain" description="Phage capsid-like C-terminal" evidence="2">
    <location>
        <begin position="100"/>
        <end position="328"/>
    </location>
</feature>
<sequence length="334" mass="35302">MNKWLTQRAELLRSAKSLIDARKSADQALSDGDRAHLKSVEDQIGELDRKIDAARDGVKALIDGGTGTSDLVLGLSALPQVPQNLLAAIPQVQLASPPTYHYLRQTVRTSNAAVVAAGAEKPVSPMALSEIDGRLRVIAHLSEPIGVYTLQDVATLAGFVRGELNWGLFTALEQQVISGDGTGENMTSLVHTSGVLAQAYGADLLGTLRSAITKVESTGFTPAVIALSPADWETIETSQTSGSGEYLFASSPVDRAARKVWGVQVALSTALPAGKAVLLSRDTVALYTDGRIAYDLDKSQGFSTNEVVARLEGRWDLAVQRPSGILAIDTARGG</sequence>
<dbReference type="Proteomes" id="UP000035021">
    <property type="component" value="Unassembled WGS sequence"/>
</dbReference>
<protein>
    <recommendedName>
        <fullName evidence="2">Phage capsid-like C-terminal domain-containing protein</fullName>
    </recommendedName>
</protein>
<keyword evidence="4" id="KW-1185">Reference proteome</keyword>
<dbReference type="RefSeq" id="WP_006898916.1">
    <property type="nucleotide sequence ID" value="NZ_BAOQ01000003.1"/>
</dbReference>
<comment type="caution">
    <text evidence="3">The sequence shown here is derived from an EMBL/GenBank/DDBJ whole genome shotgun (WGS) entry which is preliminary data.</text>
</comment>
<dbReference type="Gene3D" id="3.30.2320.10">
    <property type="entry name" value="hypothetical protein PF0899 domain"/>
    <property type="match status" value="1"/>
</dbReference>
<comment type="subcellular location">
    <subcellularLocation>
        <location evidence="1">Virion</location>
    </subcellularLocation>
</comment>
<dbReference type="SUPFAM" id="SSF56563">
    <property type="entry name" value="Major capsid protein gp5"/>
    <property type="match status" value="1"/>
</dbReference>
<reference evidence="3 4" key="1">
    <citation type="submission" date="2013-02" db="EMBL/GenBank/DDBJ databases">
        <title>Whole genome shotgun sequence of Gordonia paraffinivorans NBRC 108238.</title>
        <authorList>
            <person name="Isaki-Nakamura S."/>
            <person name="Hosoyama A."/>
            <person name="Tsuchikane K."/>
            <person name="Ando Y."/>
            <person name="Baba S."/>
            <person name="Ohji S."/>
            <person name="Hamada M."/>
            <person name="Tamura T."/>
            <person name="Yamazoe A."/>
            <person name="Yamazaki S."/>
            <person name="Fujita N."/>
        </authorList>
    </citation>
    <scope>NUCLEOTIDE SEQUENCE [LARGE SCALE GENOMIC DNA]</scope>
    <source>
        <strain evidence="3 4">NBRC 108238</strain>
    </source>
</reference>
<evidence type="ECO:0000259" key="2">
    <source>
        <dbReference type="Pfam" id="PF05065"/>
    </source>
</evidence>
<evidence type="ECO:0000313" key="4">
    <source>
        <dbReference type="Proteomes" id="UP000035021"/>
    </source>
</evidence>
<dbReference type="InterPro" id="IPR024455">
    <property type="entry name" value="Phage_capsid"/>
</dbReference>
<evidence type="ECO:0000313" key="3">
    <source>
        <dbReference type="EMBL" id="GAC82681.1"/>
    </source>
</evidence>
<accession>A0ABQ0IGH6</accession>
<gene>
    <name evidence="3" type="ORF">GP2_003_01590</name>
</gene>
<dbReference type="NCBIfam" id="TIGR01554">
    <property type="entry name" value="major_cap_HK97"/>
    <property type="match status" value="1"/>
</dbReference>
<organism evidence="3 4">
    <name type="scientific">Gordonia paraffinivorans NBRC 108238</name>
    <dbReference type="NCBI Taxonomy" id="1223543"/>
    <lineage>
        <taxon>Bacteria</taxon>
        <taxon>Bacillati</taxon>
        <taxon>Actinomycetota</taxon>
        <taxon>Actinomycetes</taxon>
        <taxon>Mycobacteriales</taxon>
        <taxon>Gordoniaceae</taxon>
        <taxon>Gordonia</taxon>
    </lineage>
</organism>